<dbReference type="AlphaFoldDB" id="A0A1M6S730"/>
<evidence type="ECO:0000313" key="2">
    <source>
        <dbReference type="Proteomes" id="UP000189935"/>
    </source>
</evidence>
<protein>
    <submittedName>
        <fullName evidence="1">Uncharacterized protein</fullName>
    </submittedName>
</protein>
<dbReference type="Proteomes" id="UP000189935">
    <property type="component" value="Chromosome I"/>
</dbReference>
<dbReference type="EMBL" id="LT670844">
    <property type="protein sequence ID" value="SHK40505.1"/>
    <property type="molecule type" value="Genomic_DNA"/>
</dbReference>
<evidence type="ECO:0000313" key="1">
    <source>
        <dbReference type="EMBL" id="SHK40505.1"/>
    </source>
</evidence>
<name>A0A1M6S730_9BRAD</name>
<gene>
    <name evidence="1" type="ORF">SAMN05444159_3176</name>
</gene>
<reference evidence="1 2" key="1">
    <citation type="submission" date="2016-11" db="EMBL/GenBank/DDBJ databases">
        <authorList>
            <person name="Jaros S."/>
            <person name="Januszkiewicz K."/>
            <person name="Wedrychowicz H."/>
        </authorList>
    </citation>
    <scope>NUCLEOTIDE SEQUENCE [LARGE SCALE GENOMIC DNA]</scope>
    <source>
        <strain evidence="1 2">GAS499</strain>
    </source>
</reference>
<accession>A0A1M6S730</accession>
<proteinExistence type="predicted"/>
<organism evidence="1 2">
    <name type="scientific">Bradyrhizobium lablabi</name>
    <dbReference type="NCBI Taxonomy" id="722472"/>
    <lineage>
        <taxon>Bacteria</taxon>
        <taxon>Pseudomonadati</taxon>
        <taxon>Pseudomonadota</taxon>
        <taxon>Alphaproteobacteria</taxon>
        <taxon>Hyphomicrobiales</taxon>
        <taxon>Nitrobacteraceae</taxon>
        <taxon>Bradyrhizobium</taxon>
    </lineage>
</organism>
<sequence length="59" mass="5989">MQSLHATAGKLISLADLAAPAKRGRLSDAGQAAGLSLPGGVHSAPFMNESFGVSARWLV</sequence>